<evidence type="ECO:0000256" key="2">
    <source>
        <dbReference type="ARBA" id="ARBA00046328"/>
    </source>
</evidence>
<evidence type="ECO:0000259" key="4">
    <source>
        <dbReference type="PROSITE" id="PS50800"/>
    </source>
</evidence>
<proteinExistence type="inferred from homology"/>
<accession>A0A9N9APZ4</accession>
<comment type="caution">
    <text evidence="5">The sequence shown here is derived from an EMBL/GenBank/DDBJ whole genome shotgun (WGS) entry which is preliminary data.</text>
</comment>
<dbReference type="GO" id="GO:0005634">
    <property type="term" value="C:nucleus"/>
    <property type="evidence" value="ECO:0007669"/>
    <property type="project" value="TreeGrafter"/>
</dbReference>
<feature type="region of interest" description="Disordered" evidence="3">
    <location>
        <begin position="138"/>
        <end position="203"/>
    </location>
</feature>
<feature type="compositionally biased region" description="Polar residues" evidence="3">
    <location>
        <begin position="310"/>
        <end position="327"/>
    </location>
</feature>
<feature type="compositionally biased region" description="Polar residues" evidence="3">
    <location>
        <begin position="258"/>
        <end position="283"/>
    </location>
</feature>
<dbReference type="SUPFAM" id="SSF68906">
    <property type="entry name" value="SAP domain"/>
    <property type="match status" value="1"/>
</dbReference>
<dbReference type="EMBL" id="CAJVPI010000483">
    <property type="protein sequence ID" value="CAG8540769.1"/>
    <property type="molecule type" value="Genomic_DNA"/>
</dbReference>
<organism evidence="5 6">
    <name type="scientific">Paraglomus brasilianum</name>
    <dbReference type="NCBI Taxonomy" id="144538"/>
    <lineage>
        <taxon>Eukaryota</taxon>
        <taxon>Fungi</taxon>
        <taxon>Fungi incertae sedis</taxon>
        <taxon>Mucoromycota</taxon>
        <taxon>Glomeromycotina</taxon>
        <taxon>Glomeromycetes</taxon>
        <taxon>Paraglomerales</taxon>
        <taxon>Paraglomeraceae</taxon>
        <taxon>Paraglomus</taxon>
    </lineage>
</organism>
<evidence type="ECO:0000256" key="3">
    <source>
        <dbReference type="SAM" id="MobiDB-lite"/>
    </source>
</evidence>
<dbReference type="AlphaFoldDB" id="A0A9N9APZ4"/>
<dbReference type="InterPro" id="IPR052240">
    <property type="entry name" value="SAP_domain_ribonucleoprotein"/>
</dbReference>
<dbReference type="Gene3D" id="1.10.720.30">
    <property type="entry name" value="SAP domain"/>
    <property type="match status" value="1"/>
</dbReference>
<evidence type="ECO:0000256" key="1">
    <source>
        <dbReference type="ARBA" id="ARBA00022553"/>
    </source>
</evidence>
<dbReference type="GO" id="GO:0016973">
    <property type="term" value="P:poly(A)+ mRNA export from nucleus"/>
    <property type="evidence" value="ECO:0007669"/>
    <property type="project" value="TreeGrafter"/>
</dbReference>
<dbReference type="InterPro" id="IPR003034">
    <property type="entry name" value="SAP_dom"/>
</dbReference>
<dbReference type="InterPro" id="IPR036361">
    <property type="entry name" value="SAP_dom_sf"/>
</dbReference>
<reference evidence="5" key="1">
    <citation type="submission" date="2021-06" db="EMBL/GenBank/DDBJ databases">
        <authorList>
            <person name="Kallberg Y."/>
            <person name="Tangrot J."/>
            <person name="Rosling A."/>
        </authorList>
    </citation>
    <scope>NUCLEOTIDE SEQUENCE</scope>
    <source>
        <strain evidence="5">BR232B</strain>
    </source>
</reference>
<feature type="compositionally biased region" description="Polar residues" evidence="3">
    <location>
        <begin position="75"/>
        <end position="89"/>
    </location>
</feature>
<dbReference type="PANTHER" id="PTHR46551">
    <property type="entry name" value="SAP DOMAIN-CONTAINING RIBONUCLEOPROTEIN"/>
    <property type="match status" value="1"/>
</dbReference>
<feature type="region of interest" description="Disordered" evidence="3">
    <location>
        <begin position="75"/>
        <end position="109"/>
    </location>
</feature>
<dbReference type="Proteomes" id="UP000789739">
    <property type="component" value="Unassembled WGS sequence"/>
</dbReference>
<dbReference type="PANTHER" id="PTHR46551:SF1">
    <property type="entry name" value="SAP DOMAIN-CONTAINING RIBONUCLEOPROTEIN"/>
    <property type="match status" value="1"/>
</dbReference>
<feature type="compositionally biased region" description="Basic and acidic residues" evidence="3">
    <location>
        <begin position="146"/>
        <end position="166"/>
    </location>
</feature>
<sequence length="355" mass="39290">MSEAIELTEAKLRVLKVTELKDLLSKRGLPITGKKEDLVARIVAFEQSKQSNSISIGQVNETTNHVSDLKSSIRLSQVPTNNVTTNDVHSTGKEQHSPNDDDFKLDDIASPGIDENYDWDLSISDILGKEGDLDFVSLSPKPAAADSKDTPKKVESKKDNDSKDNNKNPSENRLSDSKITVTKADTEESANSTAESGELVPQEEYVVTASGFRCKKITFDDNPVKAPVLLTEEEKRRKREQKFGPTSNDSEKPAQRNPGRSASYHSQDVSRGRSFSSSGNVRSQPRPKLSAEDKEKLKKRAEKFGLQPRGETSSINNKTNGNKSTSVDPIEEEKRRKRAEKFGTGNAQKRKVDVC</sequence>
<keyword evidence="1" id="KW-0597">Phosphoprotein</keyword>
<protein>
    <submittedName>
        <fullName evidence="5">7045_t:CDS:1</fullName>
    </submittedName>
</protein>
<dbReference type="PROSITE" id="PS50800">
    <property type="entry name" value="SAP"/>
    <property type="match status" value="1"/>
</dbReference>
<dbReference type="Pfam" id="PF02037">
    <property type="entry name" value="SAP"/>
    <property type="match status" value="1"/>
</dbReference>
<evidence type="ECO:0000313" key="6">
    <source>
        <dbReference type="Proteomes" id="UP000789739"/>
    </source>
</evidence>
<dbReference type="SMART" id="SM00513">
    <property type="entry name" value="SAP"/>
    <property type="match status" value="1"/>
</dbReference>
<feature type="domain" description="SAP" evidence="4">
    <location>
        <begin position="12"/>
        <end position="46"/>
    </location>
</feature>
<keyword evidence="6" id="KW-1185">Reference proteome</keyword>
<evidence type="ECO:0000313" key="5">
    <source>
        <dbReference type="EMBL" id="CAG8540769.1"/>
    </source>
</evidence>
<name>A0A9N9APZ4_9GLOM</name>
<gene>
    <name evidence="5" type="ORF">PBRASI_LOCUS4575</name>
</gene>
<feature type="compositionally biased region" description="Basic and acidic residues" evidence="3">
    <location>
        <begin position="90"/>
        <end position="107"/>
    </location>
</feature>
<feature type="region of interest" description="Disordered" evidence="3">
    <location>
        <begin position="223"/>
        <end position="355"/>
    </location>
</feature>
<comment type="similarity">
    <text evidence="2">Belongs to the SAP domain-containing ribonucleoprotein family.</text>
</comment>
<dbReference type="OrthoDB" id="445357at2759"/>